<dbReference type="EMBL" id="MHCR01000026">
    <property type="protein sequence ID" value="OGY25004.1"/>
    <property type="molecule type" value="Genomic_DNA"/>
</dbReference>
<dbReference type="Proteomes" id="UP000178162">
    <property type="component" value="Unassembled WGS sequence"/>
</dbReference>
<organism evidence="2 3">
    <name type="scientific">Candidatus Woykebacteria bacterium RBG_16_39_9b</name>
    <dbReference type="NCBI Taxonomy" id="1802595"/>
    <lineage>
        <taxon>Bacteria</taxon>
        <taxon>Candidatus Woykeibacteriota</taxon>
    </lineage>
</organism>
<evidence type="ECO:0000256" key="1">
    <source>
        <dbReference type="SAM" id="Phobius"/>
    </source>
</evidence>
<proteinExistence type="predicted"/>
<dbReference type="Pfam" id="PF18895">
    <property type="entry name" value="T4SS_pilin"/>
    <property type="match status" value="1"/>
</dbReference>
<gene>
    <name evidence="2" type="ORF">A2134_01310</name>
</gene>
<evidence type="ECO:0000313" key="2">
    <source>
        <dbReference type="EMBL" id="OGY25004.1"/>
    </source>
</evidence>
<comment type="caution">
    <text evidence="2">The sequence shown here is derived from an EMBL/GenBank/DDBJ whole genome shotgun (WGS) entry which is preliminary data.</text>
</comment>
<feature type="transmembrane region" description="Helical" evidence="1">
    <location>
        <begin position="20"/>
        <end position="39"/>
    </location>
</feature>
<dbReference type="AlphaFoldDB" id="A0A1G1WBK9"/>
<feature type="transmembrane region" description="Helical" evidence="1">
    <location>
        <begin position="60"/>
        <end position="82"/>
    </location>
</feature>
<dbReference type="STRING" id="1802595.A2134_01310"/>
<accession>A0A1G1WBK9</accession>
<keyword evidence="1" id="KW-0812">Transmembrane</keyword>
<name>A0A1G1WBK9_9BACT</name>
<evidence type="ECO:0000313" key="3">
    <source>
        <dbReference type="Proteomes" id="UP000178162"/>
    </source>
</evidence>
<keyword evidence="1" id="KW-0472">Membrane</keyword>
<reference evidence="2 3" key="1">
    <citation type="journal article" date="2016" name="Nat. Commun.">
        <title>Thousands of microbial genomes shed light on interconnected biogeochemical processes in an aquifer system.</title>
        <authorList>
            <person name="Anantharaman K."/>
            <person name="Brown C.T."/>
            <person name="Hug L.A."/>
            <person name="Sharon I."/>
            <person name="Castelle C.J."/>
            <person name="Probst A.J."/>
            <person name="Thomas B.C."/>
            <person name="Singh A."/>
            <person name="Wilkins M.J."/>
            <person name="Karaoz U."/>
            <person name="Brodie E.L."/>
            <person name="Williams K.H."/>
            <person name="Hubbard S.S."/>
            <person name="Banfield J.F."/>
        </authorList>
    </citation>
    <scope>NUCLEOTIDE SEQUENCE [LARGE SCALE GENOMIC DNA]</scope>
</reference>
<keyword evidence="1" id="KW-1133">Transmembrane helix</keyword>
<sequence length="97" mass="10246">MNLGTITLPGLAAFQTVLNSAISLILAIAGLLFFFYLLFSGIRYLTAGGDEKATAAAQKSITTAILGLIIVIATYFIVGFIGNLLGYDFLQPFIPGL</sequence>
<dbReference type="InterPro" id="IPR043993">
    <property type="entry name" value="T4SS_pilin"/>
</dbReference>
<protein>
    <submittedName>
        <fullName evidence="2">Uncharacterized protein</fullName>
    </submittedName>
</protein>